<keyword evidence="7" id="KW-1185">Reference proteome</keyword>
<evidence type="ECO:0000256" key="4">
    <source>
        <dbReference type="RuleBase" id="RU003345"/>
    </source>
</evidence>
<dbReference type="OrthoDB" id="6882680at2"/>
<evidence type="ECO:0000256" key="3">
    <source>
        <dbReference type="PROSITE-ProRule" id="PRU10007"/>
    </source>
</evidence>
<dbReference type="PROSITE" id="PS00687">
    <property type="entry name" value="ALDEHYDE_DEHYDR_GLU"/>
    <property type="match status" value="1"/>
</dbReference>
<dbReference type="InterPro" id="IPR029510">
    <property type="entry name" value="Ald_DH_CS_GLU"/>
</dbReference>
<proteinExistence type="inferred from homology"/>
<evidence type="ECO:0000313" key="7">
    <source>
        <dbReference type="Proteomes" id="UP000320791"/>
    </source>
</evidence>
<accession>A0A5C5UL56</accession>
<dbReference type="InterPro" id="IPR016163">
    <property type="entry name" value="Ald_DH_C"/>
</dbReference>
<dbReference type="NCBIfam" id="NF010000">
    <property type="entry name" value="PRK13473.1"/>
    <property type="match status" value="1"/>
</dbReference>
<dbReference type="FunFam" id="3.40.605.10:FF:000007">
    <property type="entry name" value="NAD/NADP-dependent betaine aldehyde dehydrogenase"/>
    <property type="match status" value="1"/>
</dbReference>
<evidence type="ECO:0000313" key="6">
    <source>
        <dbReference type="EMBL" id="TWT26547.1"/>
    </source>
</evidence>
<organism evidence="6 7">
    <name type="scientific">Corynebacterium canis</name>
    <dbReference type="NCBI Taxonomy" id="679663"/>
    <lineage>
        <taxon>Bacteria</taxon>
        <taxon>Bacillati</taxon>
        <taxon>Actinomycetota</taxon>
        <taxon>Actinomycetes</taxon>
        <taxon>Mycobacteriales</taxon>
        <taxon>Corynebacteriaceae</taxon>
        <taxon>Corynebacterium</taxon>
    </lineage>
</organism>
<dbReference type="CDD" id="cd07092">
    <property type="entry name" value="ALDH_ABALDH-YdcW"/>
    <property type="match status" value="1"/>
</dbReference>
<feature type="domain" description="Aldehyde dehydrogenase" evidence="5">
    <location>
        <begin position="17"/>
        <end position="471"/>
    </location>
</feature>
<dbReference type="InterPro" id="IPR015590">
    <property type="entry name" value="Aldehyde_DH_dom"/>
</dbReference>
<dbReference type="EMBL" id="VOHM01000009">
    <property type="protein sequence ID" value="TWT26547.1"/>
    <property type="molecule type" value="Genomic_DNA"/>
</dbReference>
<dbReference type="InterPro" id="IPR015657">
    <property type="entry name" value="Aminobutyraldehyde_DH"/>
</dbReference>
<dbReference type="FunFam" id="3.40.309.10:FF:000009">
    <property type="entry name" value="Aldehyde dehydrogenase A"/>
    <property type="match status" value="1"/>
</dbReference>
<dbReference type="Pfam" id="PF00171">
    <property type="entry name" value="Aldedh"/>
    <property type="match status" value="1"/>
</dbReference>
<dbReference type="SUPFAM" id="SSF53720">
    <property type="entry name" value="ALDH-like"/>
    <property type="match status" value="1"/>
</dbReference>
<gene>
    <name evidence="6" type="ORF">FRX94_05685</name>
</gene>
<feature type="active site" evidence="3">
    <location>
        <position position="249"/>
    </location>
</feature>
<dbReference type="AlphaFoldDB" id="A0A5C5UL56"/>
<comment type="similarity">
    <text evidence="1 4">Belongs to the aldehyde dehydrogenase family.</text>
</comment>
<protein>
    <submittedName>
        <fullName evidence="6">Gamma-aminobutyraldehyde dehydrogenase</fullName>
    </submittedName>
</protein>
<evidence type="ECO:0000259" key="5">
    <source>
        <dbReference type="Pfam" id="PF00171"/>
    </source>
</evidence>
<sequence>MSSFYKQNFINNEFCDAHGTERITLISPVTEEPVGESPISDKTDIDRAVTAAAKAFESWRNITPGERQKYLLDIADAVEQHADELAEIQCEETGQLVAMVKSEEVLAGANQLRFFAGAARMLHGLATGEYMAGHTSSIRREPLGVIAQVAPWNYPLMMAFWKLGPALAAGNTVVLKPSDTTPSSTLKLAELIGGILPPGVVNIVLGDASTGAALVEHPVVRMAAITGSVPAGRAVGRSAGENLKRSHLELGGKAPVIVCADADLPAAAETIAATGIFNGGQDCTAATRIIVQASVAAEFVDLLVAEAEKLKPGHPKDEDAFYGAMNNAKHFAKVQRILAELPPHATVRTGGNRVGDKGYYLAPTVITGLRQDDREIQEEIFGPVLTVQTFDTIDEALHMANDVAYGLASSVWTTDLHTSERASRELEFGCVWVNCHIPLVAEMPHGGFKDSGYGKDLSLYSVEEYTRIKHVMVAH</sequence>
<dbReference type="GO" id="GO:0016620">
    <property type="term" value="F:oxidoreductase activity, acting on the aldehyde or oxo group of donors, NAD or NADP as acceptor"/>
    <property type="evidence" value="ECO:0007669"/>
    <property type="project" value="InterPro"/>
</dbReference>
<dbReference type="InterPro" id="IPR016161">
    <property type="entry name" value="Ald_DH/histidinol_DH"/>
</dbReference>
<dbReference type="RefSeq" id="WP_146324162.1">
    <property type="nucleotide sequence ID" value="NZ_BAABLR010000074.1"/>
</dbReference>
<comment type="caution">
    <text evidence="6">The sequence shown here is derived from an EMBL/GenBank/DDBJ whole genome shotgun (WGS) entry which is preliminary data.</text>
</comment>
<reference evidence="6 7" key="1">
    <citation type="submission" date="2019-08" db="EMBL/GenBank/DDBJ databases">
        <authorList>
            <person name="Lei W."/>
        </authorList>
    </citation>
    <scope>NUCLEOTIDE SEQUENCE [LARGE SCALE GENOMIC DNA]</scope>
    <source>
        <strain evidence="6 7">CCUG 58627</strain>
    </source>
</reference>
<dbReference type="PANTHER" id="PTHR11699">
    <property type="entry name" value="ALDEHYDE DEHYDROGENASE-RELATED"/>
    <property type="match status" value="1"/>
</dbReference>
<dbReference type="Gene3D" id="3.40.309.10">
    <property type="entry name" value="Aldehyde Dehydrogenase, Chain A, domain 2"/>
    <property type="match status" value="1"/>
</dbReference>
<evidence type="ECO:0000256" key="2">
    <source>
        <dbReference type="ARBA" id="ARBA00023002"/>
    </source>
</evidence>
<name>A0A5C5UL56_9CORY</name>
<evidence type="ECO:0000256" key="1">
    <source>
        <dbReference type="ARBA" id="ARBA00009986"/>
    </source>
</evidence>
<dbReference type="Proteomes" id="UP000320791">
    <property type="component" value="Unassembled WGS sequence"/>
</dbReference>
<dbReference type="Gene3D" id="3.40.605.10">
    <property type="entry name" value="Aldehyde Dehydrogenase, Chain A, domain 1"/>
    <property type="match status" value="1"/>
</dbReference>
<dbReference type="InterPro" id="IPR016162">
    <property type="entry name" value="Ald_DH_N"/>
</dbReference>
<keyword evidence="2 4" id="KW-0560">Oxidoreductase</keyword>